<keyword evidence="2" id="KW-1185">Reference proteome</keyword>
<protein>
    <submittedName>
        <fullName evidence="1">Uncharacterized protein</fullName>
    </submittedName>
</protein>
<dbReference type="Proteomes" id="UP001612928">
    <property type="component" value="Unassembled WGS sequence"/>
</dbReference>
<gene>
    <name evidence="1" type="ORF">ACIBP5_15635</name>
</gene>
<organism evidence="1 2">
    <name type="scientific">Nonomuraea indica</name>
    <dbReference type="NCBI Taxonomy" id="1581193"/>
    <lineage>
        <taxon>Bacteria</taxon>
        <taxon>Bacillati</taxon>
        <taxon>Actinomycetota</taxon>
        <taxon>Actinomycetes</taxon>
        <taxon>Streptosporangiales</taxon>
        <taxon>Streptosporangiaceae</taxon>
        <taxon>Nonomuraea</taxon>
    </lineage>
</organism>
<dbReference type="RefSeq" id="WP_397021242.1">
    <property type="nucleotide sequence ID" value="NZ_JBITMB010000003.1"/>
</dbReference>
<sequence length="99" mass="11327">MSGYHVRWEALRREAKVYGECRRNAQEARDELLAAFDRDRNTLGHDAYGAELAKHLPGVEQKIFDSLKEYIDELDGVASGLHVNARDYERPEQLPAGRN</sequence>
<evidence type="ECO:0000313" key="2">
    <source>
        <dbReference type="Proteomes" id="UP001612928"/>
    </source>
</evidence>
<comment type="caution">
    <text evidence="1">The sequence shown here is derived from an EMBL/GenBank/DDBJ whole genome shotgun (WGS) entry which is preliminary data.</text>
</comment>
<reference evidence="1 2" key="1">
    <citation type="submission" date="2024-10" db="EMBL/GenBank/DDBJ databases">
        <title>The Natural Products Discovery Center: Release of the First 8490 Sequenced Strains for Exploring Actinobacteria Biosynthetic Diversity.</title>
        <authorList>
            <person name="Kalkreuter E."/>
            <person name="Kautsar S.A."/>
            <person name="Yang D."/>
            <person name="Bader C.D."/>
            <person name="Teijaro C.N."/>
            <person name="Fluegel L."/>
            <person name="Davis C.M."/>
            <person name="Simpson J.R."/>
            <person name="Lauterbach L."/>
            <person name="Steele A.D."/>
            <person name="Gui C."/>
            <person name="Meng S."/>
            <person name="Li G."/>
            <person name="Viehrig K."/>
            <person name="Ye F."/>
            <person name="Su P."/>
            <person name="Kiefer A.F."/>
            <person name="Nichols A."/>
            <person name="Cepeda A.J."/>
            <person name="Yan W."/>
            <person name="Fan B."/>
            <person name="Jiang Y."/>
            <person name="Adhikari A."/>
            <person name="Zheng C.-J."/>
            <person name="Schuster L."/>
            <person name="Cowan T.M."/>
            <person name="Smanski M.J."/>
            <person name="Chevrette M.G."/>
            <person name="De Carvalho L.P.S."/>
            <person name="Shen B."/>
        </authorList>
    </citation>
    <scope>NUCLEOTIDE SEQUENCE [LARGE SCALE GENOMIC DNA]</scope>
    <source>
        <strain evidence="1 2">NPDC049503</strain>
    </source>
</reference>
<evidence type="ECO:0000313" key="1">
    <source>
        <dbReference type="EMBL" id="MFI7441388.1"/>
    </source>
</evidence>
<dbReference type="EMBL" id="JBITMB010000003">
    <property type="protein sequence ID" value="MFI7441388.1"/>
    <property type="molecule type" value="Genomic_DNA"/>
</dbReference>
<proteinExistence type="predicted"/>
<accession>A0ABW8A4M3</accession>
<name>A0ABW8A4M3_9ACTN</name>